<evidence type="ECO:0000313" key="18">
    <source>
        <dbReference type="Proteomes" id="UP001165565"/>
    </source>
</evidence>
<comment type="caution">
    <text evidence="17">The sequence shown here is derived from an EMBL/GenBank/DDBJ whole genome shotgun (WGS) entry which is preliminary data.</text>
</comment>
<evidence type="ECO:0000259" key="16">
    <source>
        <dbReference type="Pfam" id="PF07715"/>
    </source>
</evidence>
<feature type="domain" description="TonB-dependent receptor-like beta-barrel" evidence="15">
    <location>
        <begin position="264"/>
        <end position="721"/>
    </location>
</feature>
<dbReference type="Pfam" id="PF00593">
    <property type="entry name" value="TonB_dep_Rec_b-barrel"/>
    <property type="match status" value="1"/>
</dbReference>
<organism evidence="17 18">
    <name type="scientific">Sphingomonas lycopersici</name>
    <dbReference type="NCBI Taxonomy" id="2951807"/>
    <lineage>
        <taxon>Bacteria</taxon>
        <taxon>Pseudomonadati</taxon>
        <taxon>Pseudomonadota</taxon>
        <taxon>Alphaproteobacteria</taxon>
        <taxon>Sphingomonadales</taxon>
        <taxon>Sphingomonadaceae</taxon>
        <taxon>Sphingomonas</taxon>
    </lineage>
</organism>
<evidence type="ECO:0000256" key="7">
    <source>
        <dbReference type="ARBA" id="ARBA00023004"/>
    </source>
</evidence>
<proteinExistence type="inferred from homology"/>
<keyword evidence="2 12" id="KW-0813">Transport</keyword>
<evidence type="ECO:0000256" key="10">
    <source>
        <dbReference type="ARBA" id="ARBA00023136"/>
    </source>
</evidence>
<evidence type="ECO:0000256" key="13">
    <source>
        <dbReference type="RuleBase" id="RU003357"/>
    </source>
</evidence>
<dbReference type="SUPFAM" id="SSF56935">
    <property type="entry name" value="Porins"/>
    <property type="match status" value="1"/>
</dbReference>
<evidence type="ECO:0000256" key="11">
    <source>
        <dbReference type="ARBA" id="ARBA00023237"/>
    </source>
</evidence>
<dbReference type="EMBL" id="JANFAV010000002">
    <property type="protein sequence ID" value="MCW6534134.1"/>
    <property type="molecule type" value="Genomic_DNA"/>
</dbReference>
<keyword evidence="11 12" id="KW-0998">Cell outer membrane</keyword>
<evidence type="ECO:0000256" key="12">
    <source>
        <dbReference type="PROSITE-ProRule" id="PRU01360"/>
    </source>
</evidence>
<evidence type="ECO:0000256" key="14">
    <source>
        <dbReference type="SAM" id="SignalP"/>
    </source>
</evidence>
<dbReference type="InterPro" id="IPR012910">
    <property type="entry name" value="Plug_dom"/>
</dbReference>
<accession>A0AA41Z784</accession>
<evidence type="ECO:0000256" key="8">
    <source>
        <dbReference type="ARBA" id="ARBA00023065"/>
    </source>
</evidence>
<evidence type="ECO:0000313" key="17">
    <source>
        <dbReference type="EMBL" id="MCW6534134.1"/>
    </source>
</evidence>
<keyword evidence="7" id="KW-0408">Iron</keyword>
<keyword evidence="4" id="KW-0410">Iron transport</keyword>
<feature type="chain" id="PRO_5041223206" evidence="14">
    <location>
        <begin position="26"/>
        <end position="763"/>
    </location>
</feature>
<dbReference type="PROSITE" id="PS52016">
    <property type="entry name" value="TONB_DEPENDENT_REC_3"/>
    <property type="match status" value="1"/>
</dbReference>
<protein>
    <submittedName>
        <fullName evidence="17">TonB-dependent receptor</fullName>
    </submittedName>
</protein>
<evidence type="ECO:0000256" key="5">
    <source>
        <dbReference type="ARBA" id="ARBA00022692"/>
    </source>
</evidence>
<dbReference type="GO" id="GO:0009279">
    <property type="term" value="C:cell outer membrane"/>
    <property type="evidence" value="ECO:0007669"/>
    <property type="project" value="UniProtKB-SubCell"/>
</dbReference>
<keyword evidence="10 12" id="KW-0472">Membrane</keyword>
<evidence type="ECO:0000256" key="9">
    <source>
        <dbReference type="ARBA" id="ARBA00023077"/>
    </source>
</evidence>
<dbReference type="Gene3D" id="2.40.170.20">
    <property type="entry name" value="TonB-dependent receptor, beta-barrel domain"/>
    <property type="match status" value="1"/>
</dbReference>
<keyword evidence="3 12" id="KW-1134">Transmembrane beta strand</keyword>
<evidence type="ECO:0000256" key="4">
    <source>
        <dbReference type="ARBA" id="ARBA00022496"/>
    </source>
</evidence>
<dbReference type="GO" id="GO:0015344">
    <property type="term" value="F:siderophore uptake transmembrane transporter activity"/>
    <property type="evidence" value="ECO:0007669"/>
    <property type="project" value="TreeGrafter"/>
</dbReference>
<feature type="signal peptide" evidence="14">
    <location>
        <begin position="1"/>
        <end position="25"/>
    </location>
</feature>
<evidence type="ECO:0000256" key="3">
    <source>
        <dbReference type="ARBA" id="ARBA00022452"/>
    </source>
</evidence>
<feature type="domain" description="TonB-dependent receptor plug" evidence="16">
    <location>
        <begin position="48"/>
        <end position="158"/>
    </location>
</feature>
<keyword evidence="9 13" id="KW-0798">TonB box</keyword>
<dbReference type="PANTHER" id="PTHR32552:SF89">
    <property type="entry name" value="CATECHOLATE SIDEROPHORE RECEPTOR FIU"/>
    <property type="match status" value="1"/>
</dbReference>
<dbReference type="InterPro" id="IPR039426">
    <property type="entry name" value="TonB-dep_rcpt-like"/>
</dbReference>
<dbReference type="Proteomes" id="UP001165565">
    <property type="component" value="Unassembled WGS sequence"/>
</dbReference>
<dbReference type="Gene3D" id="2.170.130.10">
    <property type="entry name" value="TonB-dependent receptor, plug domain"/>
    <property type="match status" value="1"/>
</dbReference>
<dbReference type="InterPro" id="IPR000531">
    <property type="entry name" value="Beta-barrel_TonB"/>
</dbReference>
<dbReference type="Pfam" id="PF07715">
    <property type="entry name" value="Plug"/>
    <property type="match status" value="1"/>
</dbReference>
<keyword evidence="6 14" id="KW-0732">Signal</keyword>
<evidence type="ECO:0000256" key="6">
    <source>
        <dbReference type="ARBA" id="ARBA00022729"/>
    </source>
</evidence>
<dbReference type="AlphaFoldDB" id="A0AA41Z784"/>
<comment type="subcellular location">
    <subcellularLocation>
        <location evidence="1 12">Cell outer membrane</location>
        <topology evidence="1 12">Multi-pass membrane protein</topology>
    </subcellularLocation>
</comment>
<gene>
    <name evidence="17" type="ORF">NEE01_04975</name>
</gene>
<evidence type="ECO:0000259" key="15">
    <source>
        <dbReference type="Pfam" id="PF00593"/>
    </source>
</evidence>
<dbReference type="InterPro" id="IPR036942">
    <property type="entry name" value="Beta-barrel_TonB_sf"/>
</dbReference>
<name>A0AA41Z784_9SPHN</name>
<comment type="similarity">
    <text evidence="12 13">Belongs to the TonB-dependent receptor family.</text>
</comment>
<evidence type="ECO:0000256" key="2">
    <source>
        <dbReference type="ARBA" id="ARBA00022448"/>
    </source>
</evidence>
<keyword evidence="18" id="KW-1185">Reference proteome</keyword>
<reference evidence="17" key="1">
    <citation type="submission" date="2022-06" db="EMBL/GenBank/DDBJ databases">
        <title>Sphingomonas sp. nov. isolated from rhizosphere soil of tomato.</title>
        <authorList>
            <person name="Dong H."/>
            <person name="Gao R."/>
        </authorList>
    </citation>
    <scope>NUCLEOTIDE SEQUENCE</scope>
    <source>
        <strain evidence="17">MMSM24</strain>
    </source>
</reference>
<keyword evidence="8" id="KW-0406">Ion transport</keyword>
<sequence>MLRHQLLAGVALVGALGLPALPATAQTQPRAPDGAVQEDIVVYGKGETRQVQTLTAADISAAAPGTSALKVLEKLPSVSFQSANALGTNEWSTRIAVRGFTQNQLGFTLDNVPLGDMSYGNFNGLHISRAIASENIARSTLAQGTGSLDTASSSNLGGTLQFFSKAPEDVMGGDVEASYGSENAYRLFGRIETGDLGGGVKGYVSGSWLDSPKWKGQGKQQAWSINSKLVVPLDTRGSISAFVNYSDFKDDDYMDTSLALIKKYGWDWDYIRNDYPTALAIAKNLQSDLVNYTGYCAKYPGYSQTICADDTYYNGYGLRKDLLVGANLDYKFSDTVSIKLTPYFHRNRGIGTWWTPYTPTPGGAALSIRSTAYAINRGGATGGLTFHFGDHQIEVGGWFERNGYTLTREFFPLANSNVSSIDNRQWPENPFYIQYQYDMTITTGQYYVQDTWQVTPDFKVTAGFKGLDVKIVNKYDPVSQASAASRDTSGTLESKKMFLPQVGLNYSFSNAVEAFAGYAENMRAYTTEPFVTNQAGFQAIQGKIKPETSWTLEGGLRFHLPNFDGSLAGYHVKFSNRLLSVQPCAIVVGCASVLSNVGSVTTNGAELAGTYHLTHALSLYGSYAYTDAQYDDDVLSGQVWATKGKQVVSIPKHLANGEIAYDDGSIIARIAANYQSRRYYTYTNDASVPGRVLVDFALGYRFHDTGSALDGLEIQGNVTNVFDKKYVGTLGQNGFAFSDPGGTLQSMLVGAPRQAFITLRKKF</sequence>
<dbReference type="InterPro" id="IPR037066">
    <property type="entry name" value="Plug_dom_sf"/>
</dbReference>
<keyword evidence="5 12" id="KW-0812">Transmembrane</keyword>
<dbReference type="RefSeq" id="WP_179515382.1">
    <property type="nucleotide sequence ID" value="NZ_JANFAV010000002.1"/>
</dbReference>
<keyword evidence="17" id="KW-0675">Receptor</keyword>
<dbReference type="PANTHER" id="PTHR32552">
    <property type="entry name" value="FERRICHROME IRON RECEPTOR-RELATED"/>
    <property type="match status" value="1"/>
</dbReference>
<evidence type="ECO:0000256" key="1">
    <source>
        <dbReference type="ARBA" id="ARBA00004571"/>
    </source>
</evidence>